<protein>
    <recommendedName>
        <fullName evidence="4">Type IV pilin N-terminal domain-containing protein</fullName>
    </recommendedName>
</protein>
<organism evidence="2 3">
    <name type="scientific">Halosimplex rubrum</name>
    <dbReference type="NCBI Taxonomy" id="869889"/>
    <lineage>
        <taxon>Archaea</taxon>
        <taxon>Methanobacteriati</taxon>
        <taxon>Methanobacteriota</taxon>
        <taxon>Stenosarchaea group</taxon>
        <taxon>Halobacteria</taxon>
        <taxon>Halobacteriales</taxon>
        <taxon>Haloarculaceae</taxon>
        <taxon>Halosimplex</taxon>
    </lineage>
</organism>
<evidence type="ECO:0000313" key="3">
    <source>
        <dbReference type="Proteomes" id="UP000509667"/>
    </source>
</evidence>
<dbReference type="KEGG" id="hrr:HZS55_00695"/>
<reference evidence="2 3" key="1">
    <citation type="submission" date="2020-07" db="EMBL/GenBank/DDBJ databases">
        <title>Halosimplex pelagicum sp. nov. and Halosimplex rubrum sp. nov., isolated from salted brown alga Laminaria, and emended description of the genus Halosimplex.</title>
        <authorList>
            <person name="Cui H."/>
        </authorList>
    </citation>
    <scope>NUCLEOTIDE SEQUENCE [LARGE SCALE GENOMIC DNA]</scope>
    <source>
        <strain evidence="2 3">R27</strain>
    </source>
</reference>
<keyword evidence="1" id="KW-0472">Membrane</keyword>
<evidence type="ECO:0000313" key="2">
    <source>
        <dbReference type="EMBL" id="QLH75909.1"/>
    </source>
</evidence>
<dbReference type="GeneID" id="56076336"/>
<sequence length="311" mass="33976">MAAESKSETDGTTDRATASVLSVLLLVAVTLVVSMVLVVGTLTFLPSEGEESVRPQADFGVERDDGTVVVDPQYMEEGVPFTLLINGREAYSWEGAHTEEVRRLRCLNEGDTVRVRAEAGDDRTYLIEDFDVRTRTECDLSGSAARFTYAQVGSRQVPLADADHEFTLAIDPDGPNSVNGDTDFPTTNPWVYVERYDRALEGLGSPVYLVVFADNVGSVADWRSPPSDDERDEMADAFEVDGDSVRVTAGGVEPTDDVYMLFEPGCSESRFKFLRMQGGYNNQILIDGTELFRTDDATTGQVYTGPGVDCA</sequence>
<evidence type="ECO:0000256" key="1">
    <source>
        <dbReference type="SAM" id="Phobius"/>
    </source>
</evidence>
<feature type="transmembrane region" description="Helical" evidence="1">
    <location>
        <begin position="20"/>
        <end position="45"/>
    </location>
</feature>
<dbReference type="AlphaFoldDB" id="A0A7D5T398"/>
<evidence type="ECO:0008006" key="4">
    <source>
        <dbReference type="Google" id="ProtNLM"/>
    </source>
</evidence>
<keyword evidence="3" id="KW-1185">Reference proteome</keyword>
<dbReference type="RefSeq" id="WP_179909855.1">
    <property type="nucleotide sequence ID" value="NZ_CP058910.1"/>
</dbReference>
<dbReference type="Proteomes" id="UP000509667">
    <property type="component" value="Chromosome"/>
</dbReference>
<keyword evidence="1" id="KW-1133">Transmembrane helix</keyword>
<accession>A0A7D5T398</accession>
<dbReference type="EMBL" id="CP058910">
    <property type="protein sequence ID" value="QLH75909.1"/>
    <property type="molecule type" value="Genomic_DNA"/>
</dbReference>
<proteinExistence type="predicted"/>
<dbReference type="OrthoDB" id="235436at2157"/>
<keyword evidence="1" id="KW-0812">Transmembrane</keyword>
<name>A0A7D5T398_9EURY</name>
<gene>
    <name evidence="2" type="ORF">HZS55_00695</name>
</gene>